<comment type="caution">
    <text evidence="10">The sequence shown here is derived from an EMBL/GenBank/DDBJ whole genome shotgun (WGS) entry which is preliminary data.</text>
</comment>
<sequence>MILFQGADNMILSSHLTRFIQHFNWQQIGENMATTLFQLLLVTIGLLLVDWIGKKIIRHLFKRYKKNKFVAESANRIDTIFTLVLNIFQYTVIFFWIYALLSFMGVPVGTLIAGAGIFSLALGLGAQGFVSDIVTGAFILMEDQINVGDSVKIGEVEGTVSAVGIRTTQVISADGTLNFIPNRNITIVSNKSRHEMRAMVQIPIFPDSPIDQINQIIETVNKTVPSQFPTITQVPANIGTVPLSNGQVVIQVVTFTQPGEQFAVQHKLLSAYLKAINDANIELPTTYHNDKK</sequence>
<dbReference type="PANTHER" id="PTHR30460">
    <property type="entry name" value="MODERATE CONDUCTANCE MECHANOSENSITIVE CHANNEL YBIO"/>
    <property type="match status" value="1"/>
</dbReference>
<evidence type="ECO:0000313" key="11">
    <source>
        <dbReference type="Proteomes" id="UP000763447"/>
    </source>
</evidence>
<protein>
    <submittedName>
        <fullName evidence="10">Mechanosensitive ion channel family protein</fullName>
    </submittedName>
</protein>
<dbReference type="InterPro" id="IPR045276">
    <property type="entry name" value="YbiO_bact"/>
</dbReference>
<dbReference type="SUPFAM" id="SSF82861">
    <property type="entry name" value="Mechanosensitive channel protein MscS (YggB), transmembrane region"/>
    <property type="match status" value="1"/>
</dbReference>
<reference evidence="10 11" key="1">
    <citation type="submission" date="2020-04" db="EMBL/GenBank/DDBJ databases">
        <title>A novel species of genus Lactobacillus that was isolated from fermented food Zha-chili.</title>
        <authorList>
            <person name="Zhang Z."/>
        </authorList>
    </citation>
    <scope>NUCLEOTIDE SEQUENCE [LARGE SCALE GENOMIC DNA]</scope>
    <source>
        <strain evidence="11">HBUAS51383</strain>
    </source>
</reference>
<keyword evidence="11" id="KW-1185">Reference proteome</keyword>
<proteinExistence type="inferred from homology"/>
<dbReference type="InterPro" id="IPR010920">
    <property type="entry name" value="LSM_dom_sf"/>
</dbReference>
<dbReference type="Gene3D" id="3.30.70.100">
    <property type="match status" value="1"/>
</dbReference>
<dbReference type="Gene3D" id="1.10.287.1260">
    <property type="match status" value="1"/>
</dbReference>
<dbReference type="Pfam" id="PF21088">
    <property type="entry name" value="MS_channel_1st"/>
    <property type="match status" value="1"/>
</dbReference>
<evidence type="ECO:0000256" key="7">
    <source>
        <dbReference type="SAM" id="Phobius"/>
    </source>
</evidence>
<comment type="subcellular location">
    <subcellularLocation>
        <location evidence="1">Cell membrane</location>
        <topology evidence="1">Multi-pass membrane protein</topology>
    </subcellularLocation>
</comment>
<dbReference type="InterPro" id="IPR023408">
    <property type="entry name" value="MscS_beta-dom_sf"/>
</dbReference>
<keyword evidence="3" id="KW-1003">Cell membrane</keyword>
<evidence type="ECO:0000256" key="4">
    <source>
        <dbReference type="ARBA" id="ARBA00022692"/>
    </source>
</evidence>
<keyword evidence="5 7" id="KW-1133">Transmembrane helix</keyword>
<dbReference type="InterPro" id="IPR011014">
    <property type="entry name" value="MscS_channel_TM-2"/>
</dbReference>
<evidence type="ECO:0000256" key="1">
    <source>
        <dbReference type="ARBA" id="ARBA00004651"/>
    </source>
</evidence>
<dbReference type="InterPro" id="IPR049142">
    <property type="entry name" value="MS_channel_1st"/>
</dbReference>
<evidence type="ECO:0000259" key="8">
    <source>
        <dbReference type="Pfam" id="PF00924"/>
    </source>
</evidence>
<feature type="transmembrane region" description="Helical" evidence="7">
    <location>
        <begin position="104"/>
        <end position="124"/>
    </location>
</feature>
<evidence type="ECO:0000256" key="2">
    <source>
        <dbReference type="ARBA" id="ARBA00008017"/>
    </source>
</evidence>
<dbReference type="Pfam" id="PF00924">
    <property type="entry name" value="MS_channel_2nd"/>
    <property type="match status" value="1"/>
</dbReference>
<keyword evidence="4 7" id="KW-0812">Transmembrane</keyword>
<dbReference type="Gene3D" id="2.30.30.60">
    <property type="match status" value="1"/>
</dbReference>
<dbReference type="SUPFAM" id="SSF50182">
    <property type="entry name" value="Sm-like ribonucleoproteins"/>
    <property type="match status" value="1"/>
</dbReference>
<dbReference type="Proteomes" id="UP000763447">
    <property type="component" value="Unassembled WGS sequence"/>
</dbReference>
<gene>
    <name evidence="10" type="ORF">HC026_04660</name>
</gene>
<accession>A0ABX1L1M2</accession>
<dbReference type="EMBL" id="JAAXLJ010000006">
    <property type="protein sequence ID" value="NLR18216.1"/>
    <property type="molecule type" value="Genomic_DNA"/>
</dbReference>
<evidence type="ECO:0000256" key="3">
    <source>
        <dbReference type="ARBA" id="ARBA00022475"/>
    </source>
</evidence>
<feature type="transmembrane region" description="Helical" evidence="7">
    <location>
        <begin position="74"/>
        <end position="98"/>
    </location>
</feature>
<dbReference type="InterPro" id="IPR006685">
    <property type="entry name" value="MscS_channel_2nd"/>
</dbReference>
<dbReference type="SUPFAM" id="SSF82689">
    <property type="entry name" value="Mechanosensitive channel protein MscS (YggB), C-terminal domain"/>
    <property type="match status" value="1"/>
</dbReference>
<evidence type="ECO:0000256" key="5">
    <source>
        <dbReference type="ARBA" id="ARBA00022989"/>
    </source>
</evidence>
<feature type="transmembrane region" description="Helical" evidence="7">
    <location>
        <begin position="35"/>
        <end position="53"/>
    </location>
</feature>
<evidence type="ECO:0000313" key="10">
    <source>
        <dbReference type="EMBL" id="NLR18216.1"/>
    </source>
</evidence>
<name>A0ABX1L1M2_9LACO</name>
<evidence type="ECO:0000256" key="6">
    <source>
        <dbReference type="ARBA" id="ARBA00023136"/>
    </source>
</evidence>
<organism evidence="10 11">
    <name type="scientific">Secundilactobacillus angelensis</name>
    <dbReference type="NCBI Taxonomy" id="2722706"/>
    <lineage>
        <taxon>Bacteria</taxon>
        <taxon>Bacillati</taxon>
        <taxon>Bacillota</taxon>
        <taxon>Bacilli</taxon>
        <taxon>Lactobacillales</taxon>
        <taxon>Lactobacillaceae</taxon>
        <taxon>Secundilactobacillus</taxon>
    </lineage>
</organism>
<feature type="domain" description="Mechanosensitive ion channel MscS" evidence="8">
    <location>
        <begin position="130"/>
        <end position="192"/>
    </location>
</feature>
<dbReference type="InterPro" id="IPR011066">
    <property type="entry name" value="MscS_channel_C_sf"/>
</dbReference>
<comment type="similarity">
    <text evidence="2">Belongs to the MscS (TC 1.A.23) family.</text>
</comment>
<feature type="domain" description="Mechanosensitive ion channel transmembrane helices 2/3" evidence="9">
    <location>
        <begin position="86"/>
        <end position="127"/>
    </location>
</feature>
<evidence type="ECO:0000259" key="9">
    <source>
        <dbReference type="Pfam" id="PF21088"/>
    </source>
</evidence>
<dbReference type="PANTHER" id="PTHR30460:SF0">
    <property type="entry name" value="MODERATE CONDUCTANCE MECHANOSENSITIVE CHANNEL YBIO"/>
    <property type="match status" value="1"/>
</dbReference>
<keyword evidence="6 7" id="KW-0472">Membrane</keyword>